<dbReference type="RefSeq" id="WP_230503229.1">
    <property type="nucleotide sequence ID" value="NZ_CAKJTJ010000023.1"/>
</dbReference>
<protein>
    <recommendedName>
        <fullName evidence="3">DUF1878 family protein</fullName>
    </recommendedName>
</protein>
<evidence type="ECO:0000313" key="2">
    <source>
        <dbReference type="Proteomes" id="UP000789833"/>
    </source>
</evidence>
<dbReference type="InterPro" id="IPR015058">
    <property type="entry name" value="DUF1878"/>
</dbReference>
<name>A0ABN8ABH0_9BACI</name>
<dbReference type="EMBL" id="CAKJTJ010000023">
    <property type="protein sequence ID" value="CAG9622539.1"/>
    <property type="molecule type" value="Genomic_DNA"/>
</dbReference>
<gene>
    <name evidence="1" type="primary">yhaI</name>
    <name evidence="1" type="ORF">BACCIP111883_03330</name>
</gene>
<sequence length="109" mass="12793">MLEDRLSALEYHLELLVKQMDRSKYPLDYIIIRGNLSREDVQSLFSTCEKLSIEMEKQKAEGFVTFTPLLNEFRHAIHPSLNLDETINALHIQGKFVPLMEAFQRLTRK</sequence>
<keyword evidence="2" id="KW-1185">Reference proteome</keyword>
<organism evidence="1 2">
    <name type="scientific">Sutcliffiella rhizosphaerae</name>
    <dbReference type="NCBI Taxonomy" id="2880967"/>
    <lineage>
        <taxon>Bacteria</taxon>
        <taxon>Bacillati</taxon>
        <taxon>Bacillota</taxon>
        <taxon>Bacilli</taxon>
        <taxon>Bacillales</taxon>
        <taxon>Bacillaceae</taxon>
        <taxon>Sutcliffiella</taxon>
    </lineage>
</organism>
<reference evidence="1 2" key="1">
    <citation type="submission" date="2021-10" db="EMBL/GenBank/DDBJ databases">
        <authorList>
            <person name="Criscuolo A."/>
        </authorList>
    </citation>
    <scope>NUCLEOTIDE SEQUENCE [LARGE SCALE GENOMIC DNA]</scope>
    <source>
        <strain evidence="2">CIP 111883</strain>
    </source>
</reference>
<evidence type="ECO:0000313" key="1">
    <source>
        <dbReference type="EMBL" id="CAG9622539.1"/>
    </source>
</evidence>
<comment type="caution">
    <text evidence="1">The sequence shown here is derived from an EMBL/GenBank/DDBJ whole genome shotgun (WGS) entry which is preliminary data.</text>
</comment>
<dbReference type="SUPFAM" id="SSF109915">
    <property type="entry name" value="Hypothetical protein YhaI"/>
    <property type="match status" value="1"/>
</dbReference>
<dbReference type="Proteomes" id="UP000789833">
    <property type="component" value="Unassembled WGS sequence"/>
</dbReference>
<dbReference type="Gene3D" id="1.10.3750.10">
    <property type="entry name" value="YhaI-like"/>
    <property type="match status" value="1"/>
</dbReference>
<accession>A0ABN8ABH0</accession>
<dbReference type="Pfam" id="PF08963">
    <property type="entry name" value="DUF1878"/>
    <property type="match status" value="1"/>
</dbReference>
<evidence type="ECO:0008006" key="3">
    <source>
        <dbReference type="Google" id="ProtNLM"/>
    </source>
</evidence>
<dbReference type="InterPro" id="IPR035945">
    <property type="entry name" value="YhaI-like_sf"/>
</dbReference>
<proteinExistence type="predicted"/>